<keyword evidence="1" id="KW-0479">Metal-binding</keyword>
<proteinExistence type="inferred from homology"/>
<keyword evidence="1" id="KW-0645">Protease</keyword>
<reference evidence="4 6" key="2">
    <citation type="submission" date="2020-07" db="EMBL/GenBank/DDBJ databases">
        <title>Identification of Halomonas strains.</title>
        <authorList>
            <person name="Xiao Z."/>
            <person name="Shen J."/>
        </authorList>
    </citation>
    <scope>NUCLEOTIDE SEQUENCE [LARGE SCALE GENOMIC DNA]</scope>
    <source>
        <strain evidence="4 6">DSM 17331</strain>
    </source>
</reference>
<feature type="domain" description="Microcystin LR degradation protein MlrC N-terminal" evidence="3">
    <location>
        <begin position="7"/>
        <end position="294"/>
    </location>
</feature>
<keyword evidence="7" id="KW-1185">Reference proteome</keyword>
<dbReference type="PIRSF" id="PIRSF012702">
    <property type="entry name" value="UCP012702"/>
    <property type="match status" value="1"/>
</dbReference>
<evidence type="ECO:0000313" key="6">
    <source>
        <dbReference type="Proteomes" id="UP000518091"/>
    </source>
</evidence>
<dbReference type="Pfam" id="PF07364">
    <property type="entry name" value="DUF1485"/>
    <property type="match status" value="1"/>
</dbReference>
<dbReference type="InterPro" id="IPR009197">
    <property type="entry name" value="MlrC"/>
</dbReference>
<keyword evidence="1" id="KW-0378">Hydrolase</keyword>
<evidence type="ECO:0000259" key="2">
    <source>
        <dbReference type="Pfam" id="PF07171"/>
    </source>
</evidence>
<organism evidence="4 6">
    <name type="scientific">Billgrantia kenyensis</name>
    <dbReference type="NCBI Taxonomy" id="321266"/>
    <lineage>
        <taxon>Bacteria</taxon>
        <taxon>Pseudomonadati</taxon>
        <taxon>Pseudomonadota</taxon>
        <taxon>Gammaproteobacteria</taxon>
        <taxon>Oceanospirillales</taxon>
        <taxon>Halomonadaceae</taxon>
        <taxon>Billgrantia</taxon>
    </lineage>
</organism>
<dbReference type="InterPro" id="IPR010799">
    <property type="entry name" value="MlrC_C"/>
</dbReference>
<comment type="function">
    <text evidence="1">Involved in peptidolytic degradation of cyclic heptapeptide hepatotoxin microcystin (MC).</text>
</comment>
<dbReference type="GO" id="GO:0008237">
    <property type="term" value="F:metallopeptidase activity"/>
    <property type="evidence" value="ECO:0007669"/>
    <property type="project" value="UniProtKB-KW"/>
</dbReference>
<accession>A0A7V9W2Y0</accession>
<evidence type="ECO:0000313" key="7">
    <source>
        <dbReference type="Proteomes" id="UP000814353"/>
    </source>
</evidence>
<gene>
    <name evidence="4" type="ORF">H1D44_14440</name>
    <name evidence="5" type="ORF">HOP48_10425</name>
</gene>
<evidence type="ECO:0000313" key="5">
    <source>
        <dbReference type="EMBL" id="MCG6661962.1"/>
    </source>
</evidence>
<dbReference type="GO" id="GO:0046872">
    <property type="term" value="F:metal ion binding"/>
    <property type="evidence" value="ECO:0007669"/>
    <property type="project" value="UniProtKB-KW"/>
</dbReference>
<name>A0A7V9W2Y0_9GAMM</name>
<keyword evidence="1" id="KW-0482">Metalloprotease</keyword>
<feature type="domain" description="Microcystin LR degradation protein MlrC C-terminal" evidence="2">
    <location>
        <begin position="304"/>
        <end position="483"/>
    </location>
</feature>
<dbReference type="Proteomes" id="UP000518091">
    <property type="component" value="Unassembled WGS sequence"/>
</dbReference>
<dbReference type="InterPro" id="IPR015995">
    <property type="entry name" value="MlrC_N"/>
</dbReference>
<evidence type="ECO:0000313" key="4">
    <source>
        <dbReference type="EMBL" id="MBA2780089.1"/>
    </source>
</evidence>
<dbReference type="Pfam" id="PF07171">
    <property type="entry name" value="MlrC_C"/>
    <property type="match status" value="1"/>
</dbReference>
<comment type="cofactor">
    <cofactor evidence="1">
        <name>Zn(2+)</name>
        <dbReference type="ChEBI" id="CHEBI:29105"/>
    </cofactor>
    <text evidence="1">Binds 1 zinc ion per subunit.</text>
</comment>
<protein>
    <recommendedName>
        <fullName evidence="1">Microcystinase C</fullName>
        <shortName evidence="1">MlrC</shortName>
    </recommendedName>
</protein>
<dbReference type="EMBL" id="JACEFT010000019">
    <property type="protein sequence ID" value="MBA2780089.1"/>
    <property type="molecule type" value="Genomic_DNA"/>
</dbReference>
<dbReference type="GO" id="GO:0006508">
    <property type="term" value="P:proteolysis"/>
    <property type="evidence" value="ECO:0007669"/>
    <property type="project" value="UniProtKB-KW"/>
</dbReference>
<sequence length="498" mass="53522">MSRQARRVAIGCVMHETNSFNRRATRLEDFGTRYLLRGEELWDLAHTNTEIAGFLDEARQQGWQTVPLVAATCAPSGPLAQEAWSELLADLLARLMAAAPVDGVLLGLHGAMMTESEPDAEAVLLESIRNAVGENTPIVATLDMHANVSPRMVAASDALVAYRSYPHVDQFDTGRRGAQLLAERLEGATFTSALRQPALLDTAAHGRTSPPGPMNELLAEAEAFEAEPGIACVSLQIGFPWSDFPYAGPSVVVSGSDPQRCAAVADFFSRRYEALIHTVELDYPDAKQAVAEAMRAPGEGPVVLADFADNPSGGAYGDSPMLLRALVEAKATRTVFATLCDECSVARAEALGVGAHGTFTLGGRWAPELTPPMEVEAEVVCLSDGLFTCEGPMWTGTRQSLGPSARLRIGGVDDIDVIVTSRALAVTDRNLLRLFGIEPANVRLLALKSRNHCRAAFAPLAQSYQLVDAGGIASMRLASLPYRQLRRPVWPLDPIDHE</sequence>
<dbReference type="RefSeq" id="WP_181515561.1">
    <property type="nucleotide sequence ID" value="NZ_JABFUB010000007.1"/>
</dbReference>
<dbReference type="AlphaFoldDB" id="A0A7V9W2Y0"/>
<dbReference type="Proteomes" id="UP000814353">
    <property type="component" value="Unassembled WGS sequence"/>
</dbReference>
<evidence type="ECO:0000256" key="1">
    <source>
        <dbReference type="PIRNR" id="PIRNR012702"/>
    </source>
</evidence>
<reference evidence="5 7" key="1">
    <citation type="submission" date="2020-05" db="EMBL/GenBank/DDBJ databases">
        <title>Comparative genomic analysis of denitrifying bacteria from Halomonas genus.</title>
        <authorList>
            <person name="Wang L."/>
            <person name="Shao Z."/>
        </authorList>
    </citation>
    <scope>NUCLEOTIDE SEQUENCE [LARGE SCALE GENOMIC DNA]</scope>
    <source>
        <strain evidence="5 7">DSM 17331</strain>
    </source>
</reference>
<comment type="similarity">
    <text evidence="1">Belongs to the peptidase M81 family.</text>
</comment>
<evidence type="ECO:0000259" key="3">
    <source>
        <dbReference type="Pfam" id="PF07364"/>
    </source>
</evidence>
<comment type="caution">
    <text evidence="4">The sequence shown here is derived from an EMBL/GenBank/DDBJ whole genome shotgun (WGS) entry which is preliminary data.</text>
</comment>
<dbReference type="EMBL" id="JABFUB010000007">
    <property type="protein sequence ID" value="MCG6661962.1"/>
    <property type="molecule type" value="Genomic_DNA"/>
</dbReference>